<accession>U4LQ52</accession>
<dbReference type="GO" id="GO:0030295">
    <property type="term" value="F:protein kinase activator activity"/>
    <property type="evidence" value="ECO:0007669"/>
    <property type="project" value="TreeGrafter"/>
</dbReference>
<dbReference type="GO" id="GO:0000045">
    <property type="term" value="P:autophagosome assembly"/>
    <property type="evidence" value="ECO:0007669"/>
    <property type="project" value="TreeGrafter"/>
</dbReference>
<dbReference type="InterPro" id="IPR045326">
    <property type="entry name" value="ATG17-like_dom"/>
</dbReference>
<dbReference type="STRING" id="1076935.U4LQ52"/>
<comment type="similarity">
    <text evidence="1 6">Belongs to the ATG17 family.</text>
</comment>
<dbReference type="eggNOG" id="ENOG502RYHP">
    <property type="taxonomic scope" value="Eukaryota"/>
</dbReference>
<dbReference type="InterPro" id="IPR007240">
    <property type="entry name" value="Atg17"/>
</dbReference>
<comment type="function">
    <text evidence="6">Autophagy-specific protein that functions in response to autophagy-inducing signals as a scaffold to recruit other ATG proteins to organize preautophagosomal structure (PAS) formation. Modulates the timing and magnitude of the autophagy response, such as the size of the sequestering vesicles. Plays particularly a role in pexophagy and nucleophagy.</text>
</comment>
<evidence type="ECO:0000256" key="6">
    <source>
        <dbReference type="RuleBase" id="RU368080"/>
    </source>
</evidence>
<dbReference type="PANTHER" id="PTHR28005">
    <property type="entry name" value="AUTOPHAGY-RELATED PROTEIN 17"/>
    <property type="match status" value="1"/>
</dbReference>
<feature type="compositionally biased region" description="Basic and acidic residues" evidence="7">
    <location>
        <begin position="147"/>
        <end position="169"/>
    </location>
</feature>
<dbReference type="GO" id="GO:0034045">
    <property type="term" value="C:phagophore assembly site membrane"/>
    <property type="evidence" value="ECO:0007669"/>
    <property type="project" value="UniProtKB-SubCell"/>
</dbReference>
<keyword evidence="3 6" id="KW-0963">Cytoplasm</keyword>
<feature type="domain" description="Autophagy protein ATG17-like" evidence="8">
    <location>
        <begin position="45"/>
        <end position="443"/>
    </location>
</feature>
<evidence type="ECO:0000256" key="1">
    <source>
        <dbReference type="ARBA" id="ARBA00006259"/>
    </source>
</evidence>
<dbReference type="AlphaFoldDB" id="U4LQ52"/>
<dbReference type="GO" id="GO:0034727">
    <property type="term" value="P:piecemeal microautophagy of the nucleus"/>
    <property type="evidence" value="ECO:0007669"/>
    <property type="project" value="TreeGrafter"/>
</dbReference>
<dbReference type="GO" id="GO:0000422">
    <property type="term" value="P:autophagy of mitochondrion"/>
    <property type="evidence" value="ECO:0007669"/>
    <property type="project" value="TreeGrafter"/>
</dbReference>
<keyword evidence="4 6" id="KW-0072">Autophagy</keyword>
<sequence>MPPPLSPSQYSDPHLDLRRSMNPDIPQIHIPPEELTTWFLNAKRSLTHVTLCSRAHVLVDNARGALQEANVISSRCGFLRSNLGDQLRISKEINKMMHKTTDVAHERIQETITKLEAAHFHLNQTLQHLKSFPVDPAFTNPTTPDDSEYRSDEHSQHRPDRLDRLDRSVHRGKQPAQPSPPRRSLDDFVSHKGTEQISNALRDLIDDSEKCHSDFTNSLGLFDSSLSFLANSLASVPNLDPRDEPFHPPLNALEQRTEAMASLIQSLTQHFDRCGLALKGSESDMQVDPDLFLVLSRDAAQVDDVVAELKEILEEMEDISVGIDSKLGELRRFEDGIIRILVAFEDHQIELAAYLDGLRMFESRQKELKYDMEARLEELKAFREFYDGFKGAYDAMVVEVGRRQGVQVRMENIVKEAMRQVKELYDEDQEKREIFLEDNSDLLPVDIWAGIRDPPVRWEITRDLQGGTELPQLGKDVIEKAMRRHNAAKAATRKL</sequence>
<dbReference type="GO" id="GO:1990316">
    <property type="term" value="C:Atg1/ULK1 kinase complex"/>
    <property type="evidence" value="ECO:0007669"/>
    <property type="project" value="TreeGrafter"/>
</dbReference>
<organism evidence="9 10">
    <name type="scientific">Pyronema omphalodes (strain CBS 100304)</name>
    <name type="common">Pyronema confluens</name>
    <dbReference type="NCBI Taxonomy" id="1076935"/>
    <lineage>
        <taxon>Eukaryota</taxon>
        <taxon>Fungi</taxon>
        <taxon>Dikarya</taxon>
        <taxon>Ascomycota</taxon>
        <taxon>Pezizomycotina</taxon>
        <taxon>Pezizomycetes</taxon>
        <taxon>Pezizales</taxon>
        <taxon>Pyronemataceae</taxon>
        <taxon>Pyronema</taxon>
    </lineage>
</organism>
<dbReference type="GO" id="GO:0060090">
    <property type="term" value="F:molecular adaptor activity"/>
    <property type="evidence" value="ECO:0007669"/>
    <property type="project" value="TreeGrafter"/>
</dbReference>
<evidence type="ECO:0000256" key="7">
    <source>
        <dbReference type="SAM" id="MobiDB-lite"/>
    </source>
</evidence>
<evidence type="ECO:0000259" key="8">
    <source>
        <dbReference type="Pfam" id="PF04108"/>
    </source>
</evidence>
<dbReference type="OMA" id="WRANDIV"/>
<evidence type="ECO:0000313" key="9">
    <source>
        <dbReference type="EMBL" id="CCX34085.1"/>
    </source>
</evidence>
<evidence type="ECO:0000256" key="3">
    <source>
        <dbReference type="ARBA" id="ARBA00022490"/>
    </source>
</evidence>
<evidence type="ECO:0000313" key="10">
    <source>
        <dbReference type="Proteomes" id="UP000018144"/>
    </source>
</evidence>
<evidence type="ECO:0000256" key="5">
    <source>
        <dbReference type="ARBA" id="ARBA00023136"/>
    </source>
</evidence>
<dbReference type="PANTHER" id="PTHR28005:SF1">
    <property type="entry name" value="AUTOPHAGY-RELATED PROTEIN 17"/>
    <property type="match status" value="1"/>
</dbReference>
<evidence type="ECO:0000256" key="4">
    <source>
        <dbReference type="ARBA" id="ARBA00023006"/>
    </source>
</evidence>
<protein>
    <recommendedName>
        <fullName evidence="2 6">Autophagy-related protein 17</fullName>
    </recommendedName>
</protein>
<dbReference type="EMBL" id="HF936296">
    <property type="protein sequence ID" value="CCX34085.1"/>
    <property type="molecule type" value="Genomic_DNA"/>
</dbReference>
<keyword evidence="5" id="KW-0472">Membrane</keyword>
<dbReference type="Proteomes" id="UP000018144">
    <property type="component" value="Unassembled WGS sequence"/>
</dbReference>
<reference evidence="9 10" key="1">
    <citation type="journal article" date="2013" name="PLoS Genet.">
        <title>The genome and development-dependent transcriptomes of Pyronema confluens: a window into fungal evolution.</title>
        <authorList>
            <person name="Traeger S."/>
            <person name="Altegoer F."/>
            <person name="Freitag M."/>
            <person name="Gabaldon T."/>
            <person name="Kempken F."/>
            <person name="Kumar A."/>
            <person name="Marcet-Houben M."/>
            <person name="Poggeler S."/>
            <person name="Stajich J.E."/>
            <person name="Nowrousian M."/>
        </authorList>
    </citation>
    <scope>NUCLEOTIDE SEQUENCE [LARGE SCALE GENOMIC DNA]</scope>
    <source>
        <strain evidence="10">CBS 100304</strain>
        <tissue evidence="9">Vegetative mycelium</tissue>
    </source>
</reference>
<keyword evidence="10" id="KW-1185">Reference proteome</keyword>
<comment type="subcellular location">
    <subcellularLocation>
        <location evidence="6">Cytoplasm</location>
    </subcellularLocation>
    <subcellularLocation>
        <location evidence="6">Preautophagosomal structure membrane</location>
        <topology evidence="6">Peripheral membrane protein</topology>
    </subcellularLocation>
</comment>
<name>U4LQ52_PYROM</name>
<dbReference type="OrthoDB" id="1937984at2759"/>
<dbReference type="Pfam" id="PF04108">
    <property type="entry name" value="ATG17_like"/>
    <property type="match status" value="1"/>
</dbReference>
<proteinExistence type="inferred from homology"/>
<gene>
    <name evidence="9" type="ORF">PCON_02563</name>
</gene>
<evidence type="ECO:0000256" key="2">
    <source>
        <dbReference type="ARBA" id="ARBA00013806"/>
    </source>
</evidence>
<feature type="region of interest" description="Disordered" evidence="7">
    <location>
        <begin position="133"/>
        <end position="189"/>
    </location>
</feature>